<dbReference type="SUPFAM" id="SSF53448">
    <property type="entry name" value="Nucleotide-diphospho-sugar transferases"/>
    <property type="match status" value="1"/>
</dbReference>
<dbReference type="InterPro" id="IPR050065">
    <property type="entry name" value="GlmU-like"/>
</dbReference>
<name>A0ABQ0AG37_9RHOB</name>
<protein>
    <submittedName>
        <fullName evidence="5">Nucleotidyltransferase family protein</fullName>
    </submittedName>
</protein>
<keyword evidence="6" id="KW-1185">Reference proteome</keyword>
<dbReference type="CDD" id="cd06422">
    <property type="entry name" value="NTP_transferase_like_1"/>
    <property type="match status" value="1"/>
</dbReference>
<keyword evidence="3" id="KW-0460">Magnesium</keyword>
<evidence type="ECO:0000256" key="2">
    <source>
        <dbReference type="ARBA" id="ARBA00022695"/>
    </source>
</evidence>
<feature type="domain" description="MobA-like NTP transferase" evidence="4">
    <location>
        <begin position="15"/>
        <end position="133"/>
    </location>
</feature>
<keyword evidence="1" id="KW-0808">Transferase</keyword>
<dbReference type="PANTHER" id="PTHR43584">
    <property type="entry name" value="NUCLEOTIDYL TRANSFERASE"/>
    <property type="match status" value="1"/>
</dbReference>
<dbReference type="InterPro" id="IPR025877">
    <property type="entry name" value="MobA-like_NTP_Trfase"/>
</dbReference>
<sequence length="235" mass="25522">MSGATSPRSCPNVMLFAAGFGTRMKALTQSCPKPMIPVAGRPLIDHTLQLAQAIQPQRIVANLHYLPQVLETHLTPKAVLLSHESPQVLDTGGGLRQALPLLGTDPVFTANTDVIWKGDNPFQVALNAWDPARMDALLVCIPISRCRGRTGSGDFTCDSEGRISRGGDLVYGGVQILKTEGLHRIEEEVFSLNLLWNDIASRDHLFAVEYPGHWCDVGHPEGITIAEDLIANDVV</sequence>
<organism evidence="5 6">
    <name type="scientific">Pseudophaeobacter arcticus</name>
    <dbReference type="NCBI Taxonomy" id="385492"/>
    <lineage>
        <taxon>Bacteria</taxon>
        <taxon>Pseudomonadati</taxon>
        <taxon>Pseudomonadota</taxon>
        <taxon>Alphaproteobacteria</taxon>
        <taxon>Rhodobacterales</taxon>
        <taxon>Paracoccaceae</taxon>
        <taxon>Pseudophaeobacter</taxon>
    </lineage>
</organism>
<dbReference type="Pfam" id="PF12804">
    <property type="entry name" value="NTP_transf_3"/>
    <property type="match status" value="1"/>
</dbReference>
<reference evidence="5 6" key="1">
    <citation type="submission" date="2024-04" db="EMBL/GenBank/DDBJ databases">
        <title>Draft genome sequence of Pseudophaeobacter arcticus NBRC 116598.</title>
        <authorList>
            <person name="Miyakawa T."/>
            <person name="Kusuya Y."/>
            <person name="Miura T."/>
        </authorList>
    </citation>
    <scope>NUCLEOTIDE SEQUENCE [LARGE SCALE GENOMIC DNA]</scope>
    <source>
        <strain evidence="5 6">SU-CL00105</strain>
    </source>
</reference>
<dbReference type="InterPro" id="IPR029044">
    <property type="entry name" value="Nucleotide-diphossugar_trans"/>
</dbReference>
<dbReference type="EMBL" id="BAABWU010000001">
    <property type="protein sequence ID" value="GAA6194837.1"/>
    <property type="molecule type" value="Genomic_DNA"/>
</dbReference>
<evidence type="ECO:0000313" key="5">
    <source>
        <dbReference type="EMBL" id="GAA6194837.1"/>
    </source>
</evidence>
<evidence type="ECO:0000256" key="1">
    <source>
        <dbReference type="ARBA" id="ARBA00022679"/>
    </source>
</evidence>
<accession>A0ABQ0AG37</accession>
<dbReference type="Gene3D" id="3.90.550.10">
    <property type="entry name" value="Spore Coat Polysaccharide Biosynthesis Protein SpsA, Chain A"/>
    <property type="match status" value="1"/>
</dbReference>
<evidence type="ECO:0000259" key="4">
    <source>
        <dbReference type="Pfam" id="PF12804"/>
    </source>
</evidence>
<keyword evidence="2" id="KW-0548">Nucleotidyltransferase</keyword>
<comment type="caution">
    <text evidence="5">The sequence shown here is derived from an EMBL/GenBank/DDBJ whole genome shotgun (WGS) entry which is preliminary data.</text>
</comment>
<dbReference type="PANTHER" id="PTHR43584:SF8">
    <property type="entry name" value="N-ACETYLMURAMATE ALPHA-1-PHOSPHATE URIDYLYLTRANSFERASE"/>
    <property type="match status" value="1"/>
</dbReference>
<evidence type="ECO:0000256" key="3">
    <source>
        <dbReference type="ARBA" id="ARBA00022842"/>
    </source>
</evidence>
<evidence type="ECO:0000313" key="6">
    <source>
        <dbReference type="Proteomes" id="UP001441944"/>
    </source>
</evidence>
<gene>
    <name evidence="5" type="ORF">NBRC116598_02810</name>
</gene>
<dbReference type="Proteomes" id="UP001441944">
    <property type="component" value="Unassembled WGS sequence"/>
</dbReference>
<proteinExistence type="predicted"/>